<dbReference type="InterPro" id="IPR005151">
    <property type="entry name" value="Tail-specific_protease"/>
</dbReference>
<feature type="transmembrane region" description="Helical" evidence="1">
    <location>
        <begin position="36"/>
        <end position="58"/>
    </location>
</feature>
<evidence type="ECO:0000313" key="5">
    <source>
        <dbReference type="Proteomes" id="UP000651452"/>
    </source>
</evidence>
<evidence type="ECO:0000259" key="2">
    <source>
        <dbReference type="Pfam" id="PF03572"/>
    </source>
</evidence>
<dbReference type="GO" id="GO:0008236">
    <property type="term" value="F:serine-type peptidase activity"/>
    <property type="evidence" value="ECO:0007669"/>
    <property type="project" value="InterPro"/>
</dbReference>
<dbReference type="AlphaFoldDB" id="A0A8H7MFX4"/>
<feature type="domain" description="CPAF-like PDZ" evidence="3">
    <location>
        <begin position="247"/>
        <end position="375"/>
    </location>
</feature>
<evidence type="ECO:0000313" key="4">
    <source>
        <dbReference type="EMBL" id="KAF9699156.1"/>
    </source>
</evidence>
<feature type="domain" description="Tail specific protease" evidence="2">
    <location>
        <begin position="453"/>
        <end position="665"/>
    </location>
</feature>
<reference evidence="4" key="1">
    <citation type="submission" date="2018-12" db="EMBL/GenBank/DDBJ databases">
        <authorList>
            <person name="Syme R.A."/>
            <person name="Farfan-Caceres L."/>
            <person name="Lichtenzveig J."/>
        </authorList>
    </citation>
    <scope>NUCLEOTIDE SEQUENCE</scope>
    <source>
        <strain evidence="4">Al4</strain>
    </source>
</reference>
<dbReference type="OrthoDB" id="27214at2759"/>
<evidence type="ECO:0008006" key="6">
    <source>
        <dbReference type="Google" id="ProtNLM"/>
    </source>
</evidence>
<evidence type="ECO:0000259" key="3">
    <source>
        <dbReference type="Pfam" id="PF23658"/>
    </source>
</evidence>
<dbReference type="EMBL" id="RZGK01000005">
    <property type="protein sequence ID" value="KAF9699156.1"/>
    <property type="molecule type" value="Genomic_DNA"/>
</dbReference>
<dbReference type="Gene3D" id="3.90.226.10">
    <property type="entry name" value="2-enoyl-CoA Hydratase, Chain A, domain 1"/>
    <property type="match status" value="1"/>
</dbReference>
<dbReference type="InterPro" id="IPR029045">
    <property type="entry name" value="ClpP/crotonase-like_dom_sf"/>
</dbReference>
<name>A0A8H7MFX4_9PLEO</name>
<keyword evidence="1" id="KW-1133">Transmembrane helix</keyword>
<gene>
    <name evidence="4" type="ORF">EKO04_002879</name>
</gene>
<dbReference type="GO" id="GO:0006508">
    <property type="term" value="P:proteolysis"/>
    <property type="evidence" value="ECO:0007669"/>
    <property type="project" value="InterPro"/>
</dbReference>
<accession>A0A8H7MFX4</accession>
<dbReference type="PANTHER" id="PTHR37049:SF4">
    <property type="entry name" value="RHODANESE DOMAIN-CONTAINING PROTEIN"/>
    <property type="match status" value="1"/>
</dbReference>
<dbReference type="InterPro" id="IPR056186">
    <property type="entry name" value="PDZ_CPAF-rel"/>
</dbReference>
<keyword evidence="1" id="KW-0472">Membrane</keyword>
<keyword evidence="1" id="KW-0812">Transmembrane</keyword>
<dbReference type="InterPro" id="IPR052766">
    <property type="entry name" value="S41A_metabolite_peptidase"/>
</dbReference>
<keyword evidence="5" id="KW-1185">Reference proteome</keyword>
<evidence type="ECO:0000256" key="1">
    <source>
        <dbReference type="SAM" id="Phobius"/>
    </source>
</evidence>
<sequence>MATIAASSLGIVESIDSSTSNSSLITKLSPIRCHGLICLILHGSLSTILVVAAAMMPIRNGTSKIPCESLLHRGVWYPFFASPILAIMVRFTNAAAGLSLASVALSSPLQGQLYARQNASTPCAQVSASVAAQKTVATPTVAAELAYECITSVPFNQTAALALVDGVVPYFKWQSNTAFLKDPPEEYAEKVQPAVDIWGELEKIRGKVVGGQYENEFEFGFELYILLQSTHDGHFVYVPDVVGTVFNFARPVPLVSVSADGKELPKAYVYADVLAESFGNSTFTSSPVSKINGEDAQAFLENWAQYGSLQDRDALYNNVFYELATVSLGPSGSGIGTFAGSGRGRWVYPGATTELEFENGTSVTYNNYAKVLIPFTGITDGESLYKTWFTGNQPTAATPTPSPSSNVTSSAVSSATASATVAPIPAPGYPPPVVREAHNLIGGYFLEDDYADVAVLSVPSFVGIDDAQEGFQDTAAKFLAAAKAAGKKKLVVDVSANGGGTILLGYDLYKLLFPNDVDHAASDRFRAFESTDLLGQKFSEAAEGLPRELVTEEQNETLYELTDAVSSLFNYQTDVSVNGTNFVNWADKLGPLVHEKGDNFSDLFRWNLSDVLTPWNSGGIYIHGYGPLSNYTQQPFAAEDVVVVTDGYCASTCTIFSELMRQRAGVKYISLGGRPREGITQAVGGVKGTNNLPWTYIQSLVQTAVNNLTSSAEEAAKLNSTEFSEYWSDTVFDRLAIGSSININFRDGIRDGDETYTPLHFVYEPSDCRILYTKQMTVDATAIWKAAADSTWGGKSHCVAGDLGGYSTSSKLAKRELTVQDKVLSRRMHQWRRELREQDYPLDVFTNLREAKLGGDGIMWP</sequence>
<organism evidence="4 5">
    <name type="scientific">Ascochyta lentis</name>
    <dbReference type="NCBI Taxonomy" id="205686"/>
    <lineage>
        <taxon>Eukaryota</taxon>
        <taxon>Fungi</taxon>
        <taxon>Dikarya</taxon>
        <taxon>Ascomycota</taxon>
        <taxon>Pezizomycotina</taxon>
        <taxon>Dothideomycetes</taxon>
        <taxon>Pleosporomycetidae</taxon>
        <taxon>Pleosporales</taxon>
        <taxon>Pleosporineae</taxon>
        <taxon>Didymellaceae</taxon>
        <taxon>Ascochyta</taxon>
    </lineage>
</organism>
<reference evidence="4" key="2">
    <citation type="submission" date="2020-09" db="EMBL/GenBank/DDBJ databases">
        <title>Reference genome assembly for Australian Ascochyta lentis isolate Al4.</title>
        <authorList>
            <person name="Lee R.C."/>
            <person name="Farfan-Caceres L.M."/>
            <person name="Debler J.W."/>
            <person name="Williams A.H."/>
            <person name="Henares B.M."/>
        </authorList>
    </citation>
    <scope>NUCLEOTIDE SEQUENCE</scope>
    <source>
        <strain evidence="4">Al4</strain>
    </source>
</reference>
<dbReference type="Pfam" id="PF23658">
    <property type="entry name" value="PDZ_CPAF_rel"/>
    <property type="match status" value="1"/>
</dbReference>
<proteinExistence type="predicted"/>
<dbReference type="SUPFAM" id="SSF52096">
    <property type="entry name" value="ClpP/crotonase"/>
    <property type="match status" value="1"/>
</dbReference>
<dbReference type="Proteomes" id="UP000651452">
    <property type="component" value="Unassembled WGS sequence"/>
</dbReference>
<dbReference type="Pfam" id="PF03572">
    <property type="entry name" value="Peptidase_S41"/>
    <property type="match status" value="1"/>
</dbReference>
<comment type="caution">
    <text evidence="4">The sequence shown here is derived from an EMBL/GenBank/DDBJ whole genome shotgun (WGS) entry which is preliminary data.</text>
</comment>
<dbReference type="PANTHER" id="PTHR37049">
    <property type="entry name" value="PEPTIDASE S41 FAMILY PROTEIN"/>
    <property type="match status" value="1"/>
</dbReference>
<protein>
    <recommendedName>
        <fullName evidence="6">Tail specific protease domain-containing protein</fullName>
    </recommendedName>
</protein>